<accession>A0A837CLV5</accession>
<gene>
    <name evidence="1" type="ORF">BJA5080_04279</name>
</gene>
<reference evidence="1 2" key="1">
    <citation type="journal article" date="2014" name="BMC Genomics">
        <title>Comparative genomics of Bradyrhizobium japonicum CPAC 15 and Bradyrhizobium diazoefficiens CPAC 7: elite model strains for understanding symbiotic performance with soybean.</title>
        <authorList>
            <person name="Siqueira A.F."/>
            <person name="Ormeno-Orrillo E."/>
            <person name="Souza R.C."/>
            <person name="Rodrigues E.P."/>
            <person name="Almeida L.G."/>
            <person name="Barcellos F.G."/>
            <person name="Batista J.S."/>
            <person name="Nakatami A.S."/>
            <person name="Martinez-Romero E."/>
            <person name="Vasconcelos A.T."/>
            <person name="Hungria M."/>
        </authorList>
    </citation>
    <scope>NUCLEOTIDE SEQUENCE [LARGE SCALE GENOMIC DNA]</scope>
    <source>
        <strain evidence="1 2">SEMIA 5080</strain>
    </source>
</reference>
<comment type="caution">
    <text evidence="1">The sequence shown here is derived from an EMBL/GenBank/DDBJ whole genome shotgun (WGS) entry which is preliminary data.</text>
</comment>
<evidence type="ECO:0000313" key="2">
    <source>
        <dbReference type="Proteomes" id="UP000024900"/>
    </source>
</evidence>
<sequence>MAIVMRSVPARDGLPGIRAHTRSQFVAARVSCEFCVMSFDRNLKTASPQSSWTEIWHLWTVIVPRRSINGQLVYGKVWRRHDGRDWIYKKFTEFDSEEAA</sequence>
<dbReference type="EMBL" id="ADOU02000004">
    <property type="protein sequence ID" value="KGJ69955.1"/>
    <property type="molecule type" value="Genomic_DNA"/>
</dbReference>
<dbReference type="AlphaFoldDB" id="A0A837CLV5"/>
<proteinExistence type="predicted"/>
<protein>
    <submittedName>
        <fullName evidence="1">Uncharacterized protein</fullName>
    </submittedName>
</protein>
<organism evidence="1 2">
    <name type="scientific">Bradyrhizobium diazoefficiens SEMIA 5080</name>
    <dbReference type="NCBI Taxonomy" id="754504"/>
    <lineage>
        <taxon>Bacteria</taxon>
        <taxon>Pseudomonadati</taxon>
        <taxon>Pseudomonadota</taxon>
        <taxon>Alphaproteobacteria</taxon>
        <taxon>Hyphomicrobiales</taxon>
        <taxon>Nitrobacteraceae</taxon>
        <taxon>Bradyrhizobium</taxon>
    </lineage>
</organism>
<dbReference type="Proteomes" id="UP000024900">
    <property type="component" value="Unassembled WGS sequence"/>
</dbReference>
<name>A0A837CLV5_9BRAD</name>
<evidence type="ECO:0000313" key="1">
    <source>
        <dbReference type="EMBL" id="KGJ69955.1"/>
    </source>
</evidence>